<dbReference type="RefSeq" id="WP_229882470.1">
    <property type="nucleotide sequence ID" value="NZ_BMVG01000059.1"/>
</dbReference>
<comment type="caution">
    <text evidence="1">The sequence shown here is derived from an EMBL/GenBank/DDBJ whole genome shotgun (WGS) entry which is preliminary data.</text>
</comment>
<evidence type="ECO:0000313" key="1">
    <source>
        <dbReference type="EMBL" id="GHE15171.1"/>
    </source>
</evidence>
<evidence type="ECO:0000313" key="2">
    <source>
        <dbReference type="Proteomes" id="UP000655443"/>
    </source>
</evidence>
<dbReference type="Gene3D" id="3.90.226.10">
    <property type="entry name" value="2-enoyl-CoA Hydratase, Chain A, domain 1"/>
    <property type="match status" value="1"/>
</dbReference>
<name>A0A919D8G4_9ACTN</name>
<dbReference type="EMBL" id="BMVG01000059">
    <property type="protein sequence ID" value="GHE15171.1"/>
    <property type="molecule type" value="Genomic_DNA"/>
</dbReference>
<keyword evidence="2" id="KW-1185">Reference proteome</keyword>
<gene>
    <name evidence="1" type="ORF">GCM10010339_88950</name>
</gene>
<protein>
    <submittedName>
        <fullName evidence="1">Uncharacterized protein</fullName>
    </submittedName>
</protein>
<reference evidence="1" key="1">
    <citation type="journal article" date="2014" name="Int. J. Syst. Evol. Microbiol.">
        <title>Complete genome sequence of Corynebacterium casei LMG S-19264T (=DSM 44701T), isolated from a smear-ripened cheese.</title>
        <authorList>
            <consortium name="US DOE Joint Genome Institute (JGI-PGF)"/>
            <person name="Walter F."/>
            <person name="Albersmeier A."/>
            <person name="Kalinowski J."/>
            <person name="Ruckert C."/>
        </authorList>
    </citation>
    <scope>NUCLEOTIDE SEQUENCE</scope>
    <source>
        <strain evidence="1">JCM 4714</strain>
    </source>
</reference>
<dbReference type="SUPFAM" id="SSF52096">
    <property type="entry name" value="ClpP/crotonase"/>
    <property type="match status" value="1"/>
</dbReference>
<dbReference type="InterPro" id="IPR029045">
    <property type="entry name" value="ClpP/crotonase-like_dom_sf"/>
</dbReference>
<accession>A0A919D8G4</accession>
<reference evidence="1" key="2">
    <citation type="submission" date="2020-09" db="EMBL/GenBank/DDBJ databases">
        <authorList>
            <person name="Sun Q."/>
            <person name="Ohkuma M."/>
        </authorList>
    </citation>
    <scope>NUCLEOTIDE SEQUENCE</scope>
    <source>
        <strain evidence="1">JCM 4714</strain>
    </source>
</reference>
<dbReference type="AlphaFoldDB" id="A0A919D8G4"/>
<proteinExistence type="predicted"/>
<dbReference type="Proteomes" id="UP000655443">
    <property type="component" value="Unassembled WGS sequence"/>
</dbReference>
<sequence length="88" mass="9590">MFDAETAASYGWINRAPPADGLDEYVDRIARNIAALPGGVIEATKRSLPTDDFKEGLLRENDAWAQHLINGGCRAGHKHRSANATLKD</sequence>
<organism evidence="1 2">
    <name type="scientific">Streptomyces alanosinicus</name>
    <dbReference type="NCBI Taxonomy" id="68171"/>
    <lineage>
        <taxon>Bacteria</taxon>
        <taxon>Bacillati</taxon>
        <taxon>Actinomycetota</taxon>
        <taxon>Actinomycetes</taxon>
        <taxon>Kitasatosporales</taxon>
        <taxon>Streptomycetaceae</taxon>
        <taxon>Streptomyces</taxon>
    </lineage>
</organism>